<organism evidence="3 4">
    <name type="scientific">Quisquiliibacterium transsilvanicum</name>
    <dbReference type="NCBI Taxonomy" id="1549638"/>
    <lineage>
        <taxon>Bacteria</taxon>
        <taxon>Pseudomonadati</taxon>
        <taxon>Pseudomonadota</taxon>
        <taxon>Betaproteobacteria</taxon>
        <taxon>Burkholderiales</taxon>
        <taxon>Burkholderiaceae</taxon>
        <taxon>Quisquiliibacterium</taxon>
    </lineage>
</organism>
<evidence type="ECO:0000313" key="3">
    <source>
        <dbReference type="EMBL" id="MBB5271041.1"/>
    </source>
</evidence>
<dbReference type="InterPro" id="IPR050256">
    <property type="entry name" value="Glycosyltransferase_2"/>
</dbReference>
<evidence type="ECO:0000313" key="4">
    <source>
        <dbReference type="Proteomes" id="UP000532440"/>
    </source>
</evidence>
<keyword evidence="1" id="KW-1133">Transmembrane helix</keyword>
<dbReference type="CDD" id="cd04179">
    <property type="entry name" value="DPM_DPG-synthase_like"/>
    <property type="match status" value="1"/>
</dbReference>
<dbReference type="Proteomes" id="UP000532440">
    <property type="component" value="Unassembled WGS sequence"/>
</dbReference>
<feature type="transmembrane region" description="Helical" evidence="1">
    <location>
        <begin position="251"/>
        <end position="273"/>
    </location>
</feature>
<dbReference type="InterPro" id="IPR029044">
    <property type="entry name" value="Nucleotide-diphossugar_trans"/>
</dbReference>
<dbReference type="SUPFAM" id="SSF53448">
    <property type="entry name" value="Nucleotide-diphospho-sugar transferases"/>
    <property type="match status" value="1"/>
</dbReference>
<proteinExistence type="predicted"/>
<dbReference type="AlphaFoldDB" id="A0A7W8HGJ0"/>
<name>A0A7W8HGJ0_9BURK</name>
<feature type="domain" description="Glycosyltransferase 2-like" evidence="2">
    <location>
        <begin position="31"/>
        <end position="181"/>
    </location>
</feature>
<dbReference type="Pfam" id="PF00535">
    <property type="entry name" value="Glycos_transf_2"/>
    <property type="match status" value="1"/>
</dbReference>
<dbReference type="EMBL" id="JACHGB010000002">
    <property type="protein sequence ID" value="MBB5271041.1"/>
    <property type="molecule type" value="Genomic_DNA"/>
</dbReference>
<keyword evidence="1" id="KW-0472">Membrane</keyword>
<keyword evidence="4" id="KW-1185">Reference proteome</keyword>
<gene>
    <name evidence="3" type="ORF">HNQ70_001045</name>
</gene>
<dbReference type="Gene3D" id="3.90.550.10">
    <property type="entry name" value="Spore Coat Polysaccharide Biosynthesis Protein SpsA, Chain A"/>
    <property type="match status" value="1"/>
</dbReference>
<keyword evidence="1" id="KW-0812">Transmembrane</keyword>
<dbReference type="InterPro" id="IPR001173">
    <property type="entry name" value="Glyco_trans_2-like"/>
</dbReference>
<dbReference type="RefSeq" id="WP_343060649.1">
    <property type="nucleotide sequence ID" value="NZ_BAABEW010000017.1"/>
</dbReference>
<dbReference type="PANTHER" id="PTHR48090">
    <property type="entry name" value="UNDECAPRENYL-PHOSPHATE 4-DEOXY-4-FORMAMIDO-L-ARABINOSE TRANSFERASE-RELATED"/>
    <property type="match status" value="1"/>
</dbReference>
<evidence type="ECO:0000256" key="1">
    <source>
        <dbReference type="SAM" id="Phobius"/>
    </source>
</evidence>
<evidence type="ECO:0000259" key="2">
    <source>
        <dbReference type="Pfam" id="PF00535"/>
    </source>
</evidence>
<feature type="transmembrane region" description="Helical" evidence="1">
    <location>
        <begin position="285"/>
        <end position="308"/>
    </location>
</feature>
<comment type="caution">
    <text evidence="3">The sequence shown here is derived from an EMBL/GenBank/DDBJ whole genome shotgun (WGS) entry which is preliminary data.</text>
</comment>
<accession>A0A7W8HGJ0</accession>
<reference evidence="3 4" key="1">
    <citation type="submission" date="2020-08" db="EMBL/GenBank/DDBJ databases">
        <title>Genomic Encyclopedia of Type Strains, Phase IV (KMG-IV): sequencing the most valuable type-strain genomes for metagenomic binning, comparative biology and taxonomic classification.</title>
        <authorList>
            <person name="Goeker M."/>
        </authorList>
    </citation>
    <scope>NUCLEOTIDE SEQUENCE [LARGE SCALE GENOMIC DNA]</scope>
    <source>
        <strain evidence="3 4">DSM 29781</strain>
    </source>
</reference>
<sequence length="342" mass="37664">METDLSPLRVVGGTTPVPRGSGDRNRIDLAVLIPCHNEAVSIAATVERFRRTLPSATIYVYDNRSTDGTADIARRAGAVVRFEPLPGKGSVVRRMFGDIDADVYVMADGDNTYEAEAAPAMIQRLLDERLDMVIGIRRGVHGNAHRKGHASGNRAFNGLYRRLFGAGFTDIFSGYRVFSHRFAKSFPAISSGFEIETEMSVYASQLRMPVAEMDTHYAPREEGSHSKLNTMRDGTRILSAMMLLFKEVRPMLFFGGIGVSLALLSLVLAWPLFLTWQETGLVPRLPTAVLATGLMSLAAMSAGCGLILDSVARGRLEQKRFNYLSLRRRSPEPDGTPHRDSL</sequence>
<dbReference type="PANTHER" id="PTHR48090:SF7">
    <property type="entry name" value="RFBJ PROTEIN"/>
    <property type="match status" value="1"/>
</dbReference>
<protein>
    <recommendedName>
        <fullName evidence="2">Glycosyltransferase 2-like domain-containing protein</fullName>
    </recommendedName>
</protein>